<organism evidence="2 3">
    <name type="scientific">Phytophthora megakarya</name>
    <dbReference type="NCBI Taxonomy" id="4795"/>
    <lineage>
        <taxon>Eukaryota</taxon>
        <taxon>Sar</taxon>
        <taxon>Stramenopiles</taxon>
        <taxon>Oomycota</taxon>
        <taxon>Peronosporomycetes</taxon>
        <taxon>Peronosporales</taxon>
        <taxon>Peronosporaceae</taxon>
        <taxon>Phytophthora</taxon>
    </lineage>
</organism>
<dbReference type="OrthoDB" id="128145at2759"/>
<reference evidence="3" key="1">
    <citation type="submission" date="2017-03" db="EMBL/GenBank/DDBJ databases">
        <title>Phytopthora megakarya and P. palmivora, two closely related causual agents of cacao black pod achieved similar genome size and gene model numbers by different mechanisms.</title>
        <authorList>
            <person name="Ali S."/>
            <person name="Shao J."/>
            <person name="Larry D.J."/>
            <person name="Kronmiller B."/>
            <person name="Shen D."/>
            <person name="Strem M.D."/>
            <person name="Melnick R.L."/>
            <person name="Guiltinan M.J."/>
            <person name="Tyler B.M."/>
            <person name="Meinhardt L.W."/>
            <person name="Bailey B.A."/>
        </authorList>
    </citation>
    <scope>NUCLEOTIDE SEQUENCE [LARGE SCALE GENOMIC DNA]</scope>
    <source>
        <strain evidence="3">zdho120</strain>
    </source>
</reference>
<evidence type="ECO:0000256" key="1">
    <source>
        <dbReference type="SAM" id="MobiDB-lite"/>
    </source>
</evidence>
<proteinExistence type="predicted"/>
<feature type="region of interest" description="Disordered" evidence="1">
    <location>
        <begin position="54"/>
        <end position="81"/>
    </location>
</feature>
<dbReference type="Proteomes" id="UP000198211">
    <property type="component" value="Unassembled WGS sequence"/>
</dbReference>
<comment type="caution">
    <text evidence="2">The sequence shown here is derived from an EMBL/GenBank/DDBJ whole genome shotgun (WGS) entry which is preliminary data.</text>
</comment>
<keyword evidence="3" id="KW-1185">Reference proteome</keyword>
<gene>
    <name evidence="2" type="ORF">PHMEG_00015964</name>
</gene>
<name>A0A225W0F2_9STRA</name>
<evidence type="ECO:0000313" key="3">
    <source>
        <dbReference type="Proteomes" id="UP000198211"/>
    </source>
</evidence>
<evidence type="ECO:0000313" key="2">
    <source>
        <dbReference type="EMBL" id="OWZ11065.1"/>
    </source>
</evidence>
<protein>
    <submittedName>
        <fullName evidence="2">Pol Polyprotein</fullName>
    </submittedName>
</protein>
<dbReference type="AlphaFoldDB" id="A0A225W0F2"/>
<sequence>MKIVELKDLGVVSNVLGIAFNYDGKDGWTLSQKQVILDIVTKFGMDKAAAVRIPISGEQDDENPGELLPSGGGGSPGRPTVRNLQPLVGSLLWIARCTRPDVAFTVHCVTRNAHAPSETDW</sequence>
<dbReference type="EMBL" id="NBNE01002235">
    <property type="protein sequence ID" value="OWZ11065.1"/>
    <property type="molecule type" value="Genomic_DNA"/>
</dbReference>
<accession>A0A225W0F2</accession>